<protein>
    <submittedName>
        <fullName evidence="1">Uncharacterized protein</fullName>
    </submittedName>
</protein>
<evidence type="ECO:0000313" key="1">
    <source>
        <dbReference type="EMBL" id="AMQ18358.1"/>
    </source>
</evidence>
<keyword evidence="2" id="KW-1185">Reference proteome</keyword>
<gene>
    <name evidence="1" type="ORF">A0127_03805</name>
</gene>
<dbReference type="RefSeq" id="WP_062388179.1">
    <property type="nucleotide sequence ID" value="NZ_CP014750.1"/>
</dbReference>
<sequence length="94" mass="10601">MEIIRLLKGKSSDKVEFVRDLVVFMASPDVDFSNEVLFKDAVDEIYSILRGEVIEKGNKELASAYEKAVLLRAVVFGEEADPKKLLKGILEDLR</sequence>
<reference evidence="2" key="1">
    <citation type="submission" date="2016-03" db="EMBL/GenBank/DDBJ databases">
        <authorList>
            <person name="Oger P.M."/>
        </authorList>
    </citation>
    <scope>NUCLEOTIDE SEQUENCE [LARGE SCALE GENOMIC DNA]</scope>
    <source>
        <strain evidence="2">OG-1</strain>
    </source>
</reference>
<proteinExistence type="predicted"/>
<accession>A0A142CUA6</accession>
<dbReference type="GeneID" id="27139641"/>
<organism evidence="1 2">
    <name type="scientific">Thermococcus peptonophilus</name>
    <dbReference type="NCBI Taxonomy" id="53952"/>
    <lineage>
        <taxon>Archaea</taxon>
        <taxon>Methanobacteriati</taxon>
        <taxon>Methanobacteriota</taxon>
        <taxon>Thermococci</taxon>
        <taxon>Thermococcales</taxon>
        <taxon>Thermococcaceae</taxon>
        <taxon>Thermococcus</taxon>
    </lineage>
</organism>
<dbReference type="Proteomes" id="UP000073604">
    <property type="component" value="Chromosome"/>
</dbReference>
<dbReference type="KEGG" id="tpep:A0127_03805"/>
<dbReference type="STRING" id="53952.A0127_03805"/>
<dbReference type="AlphaFoldDB" id="A0A142CUA6"/>
<evidence type="ECO:0000313" key="2">
    <source>
        <dbReference type="Proteomes" id="UP000073604"/>
    </source>
</evidence>
<dbReference type="EMBL" id="CP014750">
    <property type="protein sequence ID" value="AMQ18358.1"/>
    <property type="molecule type" value="Genomic_DNA"/>
</dbReference>
<dbReference type="OrthoDB" id="97223at2157"/>
<name>A0A142CUA6_9EURY</name>